<organism evidence="2 3">
    <name type="scientific">Liparis tanakae</name>
    <name type="common">Tanaka's snailfish</name>
    <dbReference type="NCBI Taxonomy" id="230148"/>
    <lineage>
        <taxon>Eukaryota</taxon>
        <taxon>Metazoa</taxon>
        <taxon>Chordata</taxon>
        <taxon>Craniata</taxon>
        <taxon>Vertebrata</taxon>
        <taxon>Euteleostomi</taxon>
        <taxon>Actinopterygii</taxon>
        <taxon>Neopterygii</taxon>
        <taxon>Teleostei</taxon>
        <taxon>Neoteleostei</taxon>
        <taxon>Acanthomorphata</taxon>
        <taxon>Eupercaria</taxon>
        <taxon>Perciformes</taxon>
        <taxon>Cottioidei</taxon>
        <taxon>Cottales</taxon>
        <taxon>Liparidae</taxon>
        <taxon>Liparis</taxon>
    </lineage>
</organism>
<keyword evidence="1" id="KW-0812">Transmembrane</keyword>
<evidence type="ECO:0000313" key="3">
    <source>
        <dbReference type="Proteomes" id="UP000314294"/>
    </source>
</evidence>
<proteinExistence type="predicted"/>
<keyword evidence="1" id="KW-1133">Transmembrane helix</keyword>
<feature type="transmembrane region" description="Helical" evidence="1">
    <location>
        <begin position="90"/>
        <end position="116"/>
    </location>
</feature>
<reference evidence="2 3" key="1">
    <citation type="submission" date="2019-03" db="EMBL/GenBank/DDBJ databases">
        <title>First draft genome of Liparis tanakae, snailfish: a comprehensive survey of snailfish specific genes.</title>
        <authorList>
            <person name="Kim W."/>
            <person name="Song I."/>
            <person name="Jeong J.-H."/>
            <person name="Kim D."/>
            <person name="Kim S."/>
            <person name="Ryu S."/>
            <person name="Song J.Y."/>
            <person name="Lee S.K."/>
        </authorList>
    </citation>
    <scope>NUCLEOTIDE SEQUENCE [LARGE SCALE GENOMIC DNA]</scope>
    <source>
        <tissue evidence="2">Muscle</tissue>
    </source>
</reference>
<keyword evidence="3" id="KW-1185">Reference proteome</keyword>
<dbReference type="Proteomes" id="UP000314294">
    <property type="component" value="Unassembled WGS sequence"/>
</dbReference>
<gene>
    <name evidence="2" type="ORF">EYF80_019705</name>
</gene>
<evidence type="ECO:0000256" key="1">
    <source>
        <dbReference type="SAM" id="Phobius"/>
    </source>
</evidence>
<protein>
    <submittedName>
        <fullName evidence="2">Uncharacterized protein</fullName>
    </submittedName>
</protein>
<feature type="transmembrane region" description="Helical" evidence="1">
    <location>
        <begin position="136"/>
        <end position="153"/>
    </location>
</feature>
<dbReference type="AlphaFoldDB" id="A0A4Z2HW11"/>
<comment type="caution">
    <text evidence="2">The sequence shown here is derived from an EMBL/GenBank/DDBJ whole genome shotgun (WGS) entry which is preliminary data.</text>
</comment>
<evidence type="ECO:0000313" key="2">
    <source>
        <dbReference type="EMBL" id="TNN70029.1"/>
    </source>
</evidence>
<dbReference type="EMBL" id="SRLO01000168">
    <property type="protein sequence ID" value="TNN70029.1"/>
    <property type="molecule type" value="Genomic_DNA"/>
</dbReference>
<sequence length="154" mass="17842">MCSRVEMYLHMISWVPRQPFATVCCWKAGLTPHSGLRVVALTYSLGGGDAQILCRDSSPCVRQVPFPFLGPEQGELWTESREELPRRDELTGVLIFSAWLLLYFYFFFFFYFYFFFFASSRELRAATGSRPLVPETHFLLLGLGFVQLRFAVIR</sequence>
<accession>A0A4Z2HW11</accession>
<name>A0A4Z2HW11_9TELE</name>
<keyword evidence="1" id="KW-0472">Membrane</keyword>